<sequence>MFFLHESLIRSFRSLFHAALPKKETIPSLSFPFSYRSPQKGNDSFSFVPFFIPLSPKRERFQLFRSLFRVDRLHLVGQEK</sequence>
<dbReference type="STRING" id="1236970.JCM9140_1392"/>
<comment type="caution">
    <text evidence="1">The sequence shown here is derived from an EMBL/GenBank/DDBJ whole genome shotgun (WGS) entry which is preliminary data.</text>
</comment>
<accession>W4Q0C6</accession>
<keyword evidence="2" id="KW-1185">Reference proteome</keyword>
<dbReference type="EMBL" id="BAUT01000009">
    <property type="protein sequence ID" value="GAE25400.1"/>
    <property type="molecule type" value="Genomic_DNA"/>
</dbReference>
<evidence type="ECO:0000313" key="1">
    <source>
        <dbReference type="EMBL" id="GAE25400.1"/>
    </source>
</evidence>
<proteinExistence type="predicted"/>
<dbReference type="AlphaFoldDB" id="W4Q0C6"/>
<name>W4Q0C6_9BACI</name>
<reference evidence="1" key="1">
    <citation type="journal article" date="2014" name="Genome Announc.">
        <title>Draft Genome Sequences of Three Alkaliphilic Bacillus Strains, Bacillus wakoensis JCM 9140T, Bacillus akibai JCM 9157T, and Bacillus hemicellulosilyticus JCM 9152T.</title>
        <authorList>
            <person name="Yuki M."/>
            <person name="Oshima K."/>
            <person name="Suda W."/>
            <person name="Oshida Y."/>
            <person name="Kitamura K."/>
            <person name="Iida T."/>
            <person name="Hattori M."/>
            <person name="Ohkuma M."/>
        </authorList>
    </citation>
    <scope>NUCLEOTIDE SEQUENCE [LARGE SCALE GENOMIC DNA]</scope>
    <source>
        <strain evidence="1">JCM 9140</strain>
    </source>
</reference>
<protein>
    <submittedName>
        <fullName evidence="1">Uncharacterized protein</fullName>
    </submittedName>
</protein>
<organism evidence="1 2">
    <name type="scientific">Halalkalibacter wakoensis JCM 9140</name>
    <dbReference type="NCBI Taxonomy" id="1236970"/>
    <lineage>
        <taxon>Bacteria</taxon>
        <taxon>Bacillati</taxon>
        <taxon>Bacillota</taxon>
        <taxon>Bacilli</taxon>
        <taxon>Bacillales</taxon>
        <taxon>Bacillaceae</taxon>
        <taxon>Halalkalibacter</taxon>
    </lineage>
</organism>
<evidence type="ECO:0000313" key="2">
    <source>
        <dbReference type="Proteomes" id="UP000018890"/>
    </source>
</evidence>
<gene>
    <name evidence="1" type="ORF">JCM9140_1392</name>
</gene>
<dbReference type="Proteomes" id="UP000018890">
    <property type="component" value="Unassembled WGS sequence"/>
</dbReference>